<dbReference type="InterPro" id="IPR011011">
    <property type="entry name" value="Znf_FYVE_PHD"/>
</dbReference>
<evidence type="ECO:0000256" key="1">
    <source>
        <dbReference type="ARBA" id="ARBA00022723"/>
    </source>
</evidence>
<dbReference type="SMART" id="SM00249">
    <property type="entry name" value="PHD"/>
    <property type="match status" value="1"/>
</dbReference>
<protein>
    <recommendedName>
        <fullName evidence="6">PHD-type domain-containing protein</fullName>
    </recommendedName>
</protein>
<keyword evidence="5" id="KW-0175">Coiled coil</keyword>
<dbReference type="SUPFAM" id="SSF57903">
    <property type="entry name" value="FYVE/PHD zinc finger"/>
    <property type="match status" value="1"/>
</dbReference>
<keyword evidence="8" id="KW-1185">Reference proteome</keyword>
<dbReference type="PROSITE" id="PS50016">
    <property type="entry name" value="ZF_PHD_2"/>
    <property type="match status" value="1"/>
</dbReference>
<gene>
    <name evidence="7" type="ORF">J437_LFUL018825</name>
</gene>
<evidence type="ECO:0000256" key="3">
    <source>
        <dbReference type="ARBA" id="ARBA00022833"/>
    </source>
</evidence>
<evidence type="ECO:0000256" key="2">
    <source>
        <dbReference type="ARBA" id="ARBA00022771"/>
    </source>
</evidence>
<keyword evidence="1" id="KW-0479">Metal-binding</keyword>
<dbReference type="InterPro" id="IPR013083">
    <property type="entry name" value="Znf_RING/FYVE/PHD"/>
</dbReference>
<dbReference type="Proteomes" id="UP000792457">
    <property type="component" value="Unassembled WGS sequence"/>
</dbReference>
<feature type="coiled-coil region" evidence="5">
    <location>
        <begin position="194"/>
        <end position="228"/>
    </location>
</feature>
<dbReference type="EMBL" id="KZ309564">
    <property type="protein sequence ID" value="KAG8239226.1"/>
    <property type="molecule type" value="Genomic_DNA"/>
</dbReference>
<keyword evidence="3" id="KW-0862">Zinc</keyword>
<dbReference type="Gene3D" id="3.30.40.10">
    <property type="entry name" value="Zinc/RING finger domain, C3HC4 (zinc finger)"/>
    <property type="match status" value="1"/>
</dbReference>
<comment type="caution">
    <text evidence="7">The sequence shown here is derived from an EMBL/GenBank/DDBJ whole genome shotgun (WGS) entry which is preliminary data.</text>
</comment>
<dbReference type="InterPro" id="IPR001965">
    <property type="entry name" value="Znf_PHD"/>
</dbReference>
<sequence>MGIETYILDDIKNKISGQSNFTELQDTVHFLCSITQNVRLKEFVANRVAQIQKWLSPERWFHISSQHNLADCASHDEKGLLRVGGRLKHTDLPYQENHPILLPRSHHVMAPITVEHSARTVNIDNLFGNKCRICSKGVKKGIRCDKCLRWIHGKCIQVNTNEIPEDRFWSCPECAAEEKDAIFEREISSKDKVIETLLQDIAVLREKNNELEREKSDLKEELSSLKESAGFSTIVRRKTVPANSTLNVLPPVSTLNSFNVLQTPGNYEKADPVKCYNRVNVRFIFAFAARWRQRLLARGSGQLYRLILMLLLFFVMATDKHQSAGST</sequence>
<evidence type="ECO:0000259" key="6">
    <source>
        <dbReference type="PROSITE" id="PS50016"/>
    </source>
</evidence>
<dbReference type="PANTHER" id="PTHR47331:SF2">
    <property type="match status" value="1"/>
</dbReference>
<name>A0A8K0P9Q9_LADFU</name>
<evidence type="ECO:0000256" key="5">
    <source>
        <dbReference type="SAM" id="Coils"/>
    </source>
</evidence>
<evidence type="ECO:0000256" key="4">
    <source>
        <dbReference type="PROSITE-ProRule" id="PRU00146"/>
    </source>
</evidence>
<proteinExistence type="predicted"/>
<dbReference type="Pfam" id="PF00628">
    <property type="entry name" value="PHD"/>
    <property type="match status" value="1"/>
</dbReference>
<dbReference type="AlphaFoldDB" id="A0A8K0P9Q9"/>
<dbReference type="GO" id="GO:0008270">
    <property type="term" value="F:zinc ion binding"/>
    <property type="evidence" value="ECO:0007669"/>
    <property type="project" value="UniProtKB-KW"/>
</dbReference>
<accession>A0A8K0P9Q9</accession>
<dbReference type="InterPro" id="IPR019787">
    <property type="entry name" value="Znf_PHD-finger"/>
</dbReference>
<reference evidence="7" key="1">
    <citation type="submission" date="2013-04" db="EMBL/GenBank/DDBJ databases">
        <authorList>
            <person name="Qu J."/>
            <person name="Murali S.C."/>
            <person name="Bandaranaike D."/>
            <person name="Bellair M."/>
            <person name="Blankenburg K."/>
            <person name="Chao H."/>
            <person name="Dinh H."/>
            <person name="Doddapaneni H."/>
            <person name="Downs B."/>
            <person name="Dugan-Rocha S."/>
            <person name="Elkadiri S."/>
            <person name="Gnanaolivu R.D."/>
            <person name="Hernandez B."/>
            <person name="Javaid M."/>
            <person name="Jayaseelan J.C."/>
            <person name="Lee S."/>
            <person name="Li M."/>
            <person name="Ming W."/>
            <person name="Munidasa M."/>
            <person name="Muniz J."/>
            <person name="Nguyen L."/>
            <person name="Ongeri F."/>
            <person name="Osuji N."/>
            <person name="Pu L.-L."/>
            <person name="Puazo M."/>
            <person name="Qu C."/>
            <person name="Quiroz J."/>
            <person name="Raj R."/>
            <person name="Weissenberger G."/>
            <person name="Xin Y."/>
            <person name="Zou X."/>
            <person name="Han Y."/>
            <person name="Richards S."/>
            <person name="Worley K."/>
            <person name="Muzny D."/>
            <person name="Gibbs R."/>
        </authorList>
    </citation>
    <scope>NUCLEOTIDE SEQUENCE</scope>
    <source>
        <strain evidence="7">Sampled in the wild</strain>
    </source>
</reference>
<organism evidence="7 8">
    <name type="scientific">Ladona fulva</name>
    <name type="common">Scarce chaser dragonfly</name>
    <name type="synonym">Libellula fulva</name>
    <dbReference type="NCBI Taxonomy" id="123851"/>
    <lineage>
        <taxon>Eukaryota</taxon>
        <taxon>Metazoa</taxon>
        <taxon>Ecdysozoa</taxon>
        <taxon>Arthropoda</taxon>
        <taxon>Hexapoda</taxon>
        <taxon>Insecta</taxon>
        <taxon>Pterygota</taxon>
        <taxon>Palaeoptera</taxon>
        <taxon>Odonata</taxon>
        <taxon>Epiprocta</taxon>
        <taxon>Anisoptera</taxon>
        <taxon>Libelluloidea</taxon>
        <taxon>Libellulidae</taxon>
        <taxon>Ladona</taxon>
    </lineage>
</organism>
<dbReference type="PANTHER" id="PTHR47331">
    <property type="entry name" value="PHD-TYPE DOMAIN-CONTAINING PROTEIN"/>
    <property type="match status" value="1"/>
</dbReference>
<dbReference type="CDD" id="cd15489">
    <property type="entry name" value="PHD_SF"/>
    <property type="match status" value="1"/>
</dbReference>
<dbReference type="OrthoDB" id="8044977at2759"/>
<evidence type="ECO:0000313" key="7">
    <source>
        <dbReference type="EMBL" id="KAG8239226.1"/>
    </source>
</evidence>
<keyword evidence="2 4" id="KW-0863">Zinc-finger</keyword>
<feature type="domain" description="PHD-type" evidence="6">
    <location>
        <begin position="128"/>
        <end position="177"/>
    </location>
</feature>
<evidence type="ECO:0000313" key="8">
    <source>
        <dbReference type="Proteomes" id="UP000792457"/>
    </source>
</evidence>
<reference evidence="7" key="2">
    <citation type="submission" date="2017-10" db="EMBL/GenBank/DDBJ databases">
        <title>Ladona fulva Genome sequencing and assembly.</title>
        <authorList>
            <person name="Murali S."/>
            <person name="Richards S."/>
            <person name="Bandaranaike D."/>
            <person name="Bellair M."/>
            <person name="Blankenburg K."/>
            <person name="Chao H."/>
            <person name="Dinh H."/>
            <person name="Doddapaneni H."/>
            <person name="Dugan-Rocha S."/>
            <person name="Elkadiri S."/>
            <person name="Gnanaolivu R."/>
            <person name="Hernandez B."/>
            <person name="Skinner E."/>
            <person name="Javaid M."/>
            <person name="Lee S."/>
            <person name="Li M."/>
            <person name="Ming W."/>
            <person name="Munidasa M."/>
            <person name="Muniz J."/>
            <person name="Nguyen L."/>
            <person name="Hughes D."/>
            <person name="Osuji N."/>
            <person name="Pu L.-L."/>
            <person name="Puazo M."/>
            <person name="Qu C."/>
            <person name="Quiroz J."/>
            <person name="Raj R."/>
            <person name="Weissenberger G."/>
            <person name="Xin Y."/>
            <person name="Zou X."/>
            <person name="Han Y."/>
            <person name="Worley K."/>
            <person name="Muzny D."/>
            <person name="Gibbs R."/>
        </authorList>
    </citation>
    <scope>NUCLEOTIDE SEQUENCE</scope>
    <source>
        <strain evidence="7">Sampled in the wild</strain>
    </source>
</reference>